<dbReference type="SUPFAM" id="SSF56801">
    <property type="entry name" value="Acetyl-CoA synthetase-like"/>
    <property type="match status" value="1"/>
</dbReference>
<dbReference type="InterPro" id="IPR000873">
    <property type="entry name" value="AMP-dep_synth/lig_dom"/>
</dbReference>
<dbReference type="PROSITE" id="PS00455">
    <property type="entry name" value="AMP_BINDING"/>
    <property type="match status" value="1"/>
</dbReference>
<feature type="domain" description="AMP-dependent synthetase/ligase" evidence="3">
    <location>
        <begin position="30"/>
        <end position="251"/>
    </location>
</feature>
<reference evidence="4 5" key="1">
    <citation type="submission" date="2015-07" db="EMBL/GenBank/DDBJ databases">
        <authorList>
            <consortium name="Consortium for Microbial Forensics and Genomics (microFORGE)"/>
            <person name="Knight B.M."/>
            <person name="Roberts D.P."/>
            <person name="Lin D."/>
            <person name="Hari K."/>
            <person name="Fletcher J."/>
            <person name="Melcher U."/>
            <person name="Blagden T."/>
            <person name="Winegar R.A."/>
        </authorList>
    </citation>
    <scope>NUCLEOTIDE SEQUENCE [LARGE SCALE GENOMIC DNA]</scope>
    <source>
        <strain evidence="4 5">X11-5A</strain>
    </source>
</reference>
<dbReference type="FunFam" id="2.30.38.10:FF:000001">
    <property type="entry name" value="Non-ribosomal peptide synthetase PvdI"/>
    <property type="match status" value="1"/>
</dbReference>
<dbReference type="GO" id="GO:0031177">
    <property type="term" value="F:phosphopantetheine binding"/>
    <property type="evidence" value="ECO:0007669"/>
    <property type="project" value="TreeGrafter"/>
</dbReference>
<dbReference type="GO" id="GO:0044550">
    <property type="term" value="P:secondary metabolite biosynthetic process"/>
    <property type="evidence" value="ECO:0007669"/>
    <property type="project" value="TreeGrafter"/>
</dbReference>
<proteinExistence type="predicted"/>
<dbReference type="NCBIfam" id="TIGR01733">
    <property type="entry name" value="AA-adenyl-dom"/>
    <property type="match status" value="1"/>
</dbReference>
<evidence type="ECO:0000313" key="5">
    <source>
        <dbReference type="Proteomes" id="UP000036790"/>
    </source>
</evidence>
<dbReference type="PANTHER" id="PTHR45527:SF1">
    <property type="entry name" value="FATTY ACID SYNTHASE"/>
    <property type="match status" value="1"/>
</dbReference>
<organism evidence="4 5">
    <name type="scientific">Xanthomonas oryzae</name>
    <dbReference type="NCBI Taxonomy" id="347"/>
    <lineage>
        <taxon>Bacteria</taxon>
        <taxon>Pseudomonadati</taxon>
        <taxon>Pseudomonadota</taxon>
        <taxon>Gammaproteobacteria</taxon>
        <taxon>Lysobacterales</taxon>
        <taxon>Lysobacteraceae</taxon>
        <taxon>Xanthomonas</taxon>
    </lineage>
</organism>
<dbReference type="Gene3D" id="3.30.300.30">
    <property type="match status" value="1"/>
</dbReference>
<dbReference type="AlphaFoldDB" id="A0AAP0ZNL1"/>
<name>A0AAP0ZNL1_9XANT</name>
<dbReference type="EMBL" id="LHUJ01000042">
    <property type="protein sequence ID" value="KOR48826.1"/>
    <property type="molecule type" value="Genomic_DNA"/>
</dbReference>
<gene>
    <name evidence="4" type="ORF">ADT25_02260</name>
</gene>
<dbReference type="Pfam" id="PF00501">
    <property type="entry name" value="AMP-binding"/>
    <property type="match status" value="1"/>
</dbReference>
<evidence type="ECO:0000259" key="3">
    <source>
        <dbReference type="Pfam" id="PF00501"/>
    </source>
</evidence>
<feature type="non-terminal residue" evidence="4">
    <location>
        <position position="1"/>
    </location>
</feature>
<reference evidence="4 5" key="2">
    <citation type="submission" date="2015-09" db="EMBL/GenBank/DDBJ databases">
        <title>Draft genome sequence of Xanthomonas oryzae pv. USA str. X11-5A.</title>
        <authorList>
            <person name="Knight B.M."/>
            <person name="Roberts D.P."/>
            <person name="Lin D."/>
            <person name="Hari K."/>
            <person name="Fletcher J."/>
            <person name="Melcher U."/>
            <person name="Blagden T."/>
            <person name="Winegar R.A."/>
        </authorList>
    </citation>
    <scope>NUCLEOTIDE SEQUENCE [LARGE SCALE GENOMIC DNA]</scope>
    <source>
        <strain evidence="4 5">X11-5A</strain>
    </source>
</reference>
<dbReference type="InterPro" id="IPR045851">
    <property type="entry name" value="AMP-bd_C_sf"/>
</dbReference>
<sequence length="367" mass="39108">ASRAMLRVSVLTLDTDVDVETDAGLYDPGAPMIPGLCPDNLAYVIYTSGSTGHPKGTLLTHAGATHYLQWAIDTYRPFPSAVVSSSLAFDATLTSLLAPLLCGAKVELLPEHDTLDALRQRLCDSAPLGLVKLTPAHLEVLGQQLVEHQGPLSPAVMVIGGEALPAATLARWQALAPNTRLINEYGPTETVVGCVVHDATHDGPATSGRVPIGRPIDHLRIHVLDRHGQLAPIGVTGELHVAGPQLARGYLGRPDLTAERFVPDPFAAQPGQRMYRSGDLACWHADGTLDYLGRNDDQVKLRGFRIELGEIAAALRACASVEDAAVLLREDTPGEPRLVAYLVGNADTGAEALRTQLATRLPEIMLP</sequence>
<keyword evidence="1" id="KW-0596">Phosphopantetheine</keyword>
<protein>
    <recommendedName>
        <fullName evidence="3">AMP-dependent synthetase/ligase domain-containing protein</fullName>
    </recommendedName>
</protein>
<evidence type="ECO:0000256" key="2">
    <source>
        <dbReference type="ARBA" id="ARBA00022553"/>
    </source>
</evidence>
<dbReference type="GO" id="GO:0043041">
    <property type="term" value="P:amino acid activation for nonribosomal peptide biosynthetic process"/>
    <property type="evidence" value="ECO:0007669"/>
    <property type="project" value="TreeGrafter"/>
</dbReference>
<dbReference type="PANTHER" id="PTHR45527">
    <property type="entry name" value="NONRIBOSOMAL PEPTIDE SYNTHETASE"/>
    <property type="match status" value="1"/>
</dbReference>
<comment type="caution">
    <text evidence="4">The sequence shown here is derived from an EMBL/GenBank/DDBJ whole genome shotgun (WGS) entry which is preliminary data.</text>
</comment>
<feature type="non-terminal residue" evidence="4">
    <location>
        <position position="367"/>
    </location>
</feature>
<dbReference type="Proteomes" id="UP000036790">
    <property type="component" value="Unassembled WGS sequence"/>
</dbReference>
<dbReference type="InterPro" id="IPR042099">
    <property type="entry name" value="ANL_N_sf"/>
</dbReference>
<evidence type="ECO:0000256" key="1">
    <source>
        <dbReference type="ARBA" id="ARBA00022450"/>
    </source>
</evidence>
<dbReference type="InterPro" id="IPR020845">
    <property type="entry name" value="AMP-binding_CS"/>
</dbReference>
<dbReference type="GO" id="GO:0005737">
    <property type="term" value="C:cytoplasm"/>
    <property type="evidence" value="ECO:0007669"/>
    <property type="project" value="TreeGrafter"/>
</dbReference>
<dbReference type="Gene3D" id="3.40.50.12780">
    <property type="entry name" value="N-terminal domain of ligase-like"/>
    <property type="match status" value="1"/>
</dbReference>
<dbReference type="CDD" id="cd05930">
    <property type="entry name" value="A_NRPS"/>
    <property type="match status" value="1"/>
</dbReference>
<accession>A0AAP0ZNL1</accession>
<keyword evidence="2" id="KW-0597">Phosphoprotein</keyword>
<dbReference type="InterPro" id="IPR010071">
    <property type="entry name" value="AA_adenyl_dom"/>
</dbReference>
<evidence type="ECO:0000313" key="4">
    <source>
        <dbReference type="EMBL" id="KOR48826.1"/>
    </source>
</evidence>